<dbReference type="GO" id="GO:0006355">
    <property type="term" value="P:regulation of DNA-templated transcription"/>
    <property type="evidence" value="ECO:0007669"/>
    <property type="project" value="InterPro"/>
</dbReference>
<evidence type="ECO:0000256" key="5">
    <source>
        <dbReference type="ARBA" id="ARBA00023125"/>
    </source>
</evidence>
<name>A0A172TP94_9BACL</name>
<keyword evidence="5 7" id="KW-0238">DNA-binding</keyword>
<dbReference type="InterPro" id="IPR039420">
    <property type="entry name" value="WalR-like"/>
</dbReference>
<evidence type="ECO:0000256" key="6">
    <source>
        <dbReference type="ARBA" id="ARBA00023163"/>
    </source>
</evidence>
<dbReference type="CDD" id="cd00383">
    <property type="entry name" value="trans_reg_C"/>
    <property type="match status" value="1"/>
</dbReference>
<keyword evidence="6" id="KW-0804">Transcription</keyword>
<evidence type="ECO:0000256" key="1">
    <source>
        <dbReference type="ARBA" id="ARBA00004496"/>
    </source>
</evidence>
<evidence type="ECO:0000256" key="7">
    <source>
        <dbReference type="PROSITE-ProRule" id="PRU01091"/>
    </source>
</evidence>
<gene>
    <name evidence="9" type="ORF">SY83_10170</name>
</gene>
<reference evidence="9 10" key="1">
    <citation type="submission" date="2015-01" db="EMBL/GenBank/DDBJ databases">
        <title>Paenibacillus swuensis/DY6/whole genome sequencing.</title>
        <authorList>
            <person name="Kim M.K."/>
            <person name="Srinivasan S."/>
            <person name="Lee J.-J."/>
        </authorList>
    </citation>
    <scope>NUCLEOTIDE SEQUENCE [LARGE SCALE GENOMIC DNA]</scope>
    <source>
        <strain evidence="9 10">DY6</strain>
    </source>
</reference>
<evidence type="ECO:0000259" key="8">
    <source>
        <dbReference type="PROSITE" id="PS51755"/>
    </source>
</evidence>
<keyword evidence="10" id="KW-1185">Reference proteome</keyword>
<dbReference type="PATRIC" id="fig|1178515.4.peg.2038"/>
<evidence type="ECO:0000313" key="10">
    <source>
        <dbReference type="Proteomes" id="UP000076927"/>
    </source>
</evidence>
<dbReference type="InterPro" id="IPR001867">
    <property type="entry name" value="OmpR/PhoB-type_DNA-bd"/>
</dbReference>
<protein>
    <recommendedName>
        <fullName evidence="8">OmpR/PhoB-type domain-containing protein</fullName>
    </recommendedName>
</protein>
<dbReference type="SMART" id="SM00862">
    <property type="entry name" value="Trans_reg_C"/>
    <property type="match status" value="1"/>
</dbReference>
<evidence type="ECO:0000256" key="3">
    <source>
        <dbReference type="ARBA" id="ARBA00023012"/>
    </source>
</evidence>
<dbReference type="PROSITE" id="PS51755">
    <property type="entry name" value="OMPR_PHOB"/>
    <property type="match status" value="1"/>
</dbReference>
<dbReference type="Gene3D" id="1.10.10.10">
    <property type="entry name" value="Winged helix-like DNA-binding domain superfamily/Winged helix DNA-binding domain"/>
    <property type="match status" value="1"/>
</dbReference>
<dbReference type="PANTHER" id="PTHR48111:SF40">
    <property type="entry name" value="PHOSPHATE REGULON TRANSCRIPTIONAL REGULATORY PROTEIN PHOB"/>
    <property type="match status" value="1"/>
</dbReference>
<evidence type="ECO:0000256" key="4">
    <source>
        <dbReference type="ARBA" id="ARBA00023015"/>
    </source>
</evidence>
<dbReference type="Pfam" id="PF00486">
    <property type="entry name" value="Trans_reg_C"/>
    <property type="match status" value="1"/>
</dbReference>
<dbReference type="SUPFAM" id="SSF46894">
    <property type="entry name" value="C-terminal effector domain of the bipartite response regulators"/>
    <property type="match status" value="1"/>
</dbReference>
<evidence type="ECO:0000313" key="9">
    <source>
        <dbReference type="EMBL" id="ANE48840.1"/>
    </source>
</evidence>
<dbReference type="STRING" id="1178515.SY83_10170"/>
<keyword evidence="4" id="KW-0805">Transcription regulation</keyword>
<sequence>MNDVTAPAAEAPFAQGAVCVQTSRIVVVTPFPERLQPLIAALSASCYDVLLFHRFEASVLSDFPVDGFILDFTAPEAAEGMMKLQAMAPDANRTARTLMLVNGELNEEASRSLAAWGELNLWPSGIDEMMGQVLRRIGAGRSDGGDGREQQRKGTVTVNPATVATESVRIFKDIELDPKKMAVYLQGKRIDLTKTEYELLLLFLESEGAVLSREDVMVRLWGDQFFGGSNVVDVHVKSLRKKLGDSPSSPTYIVTVRGVGYRLAD</sequence>
<dbReference type="InterPro" id="IPR016032">
    <property type="entry name" value="Sig_transdc_resp-reg_C-effctor"/>
</dbReference>
<dbReference type="EMBL" id="CP011388">
    <property type="protein sequence ID" value="ANE48840.1"/>
    <property type="molecule type" value="Genomic_DNA"/>
</dbReference>
<dbReference type="GO" id="GO:0000976">
    <property type="term" value="F:transcription cis-regulatory region binding"/>
    <property type="evidence" value="ECO:0007669"/>
    <property type="project" value="TreeGrafter"/>
</dbReference>
<accession>A0A172TP94</accession>
<dbReference type="GO" id="GO:0000156">
    <property type="term" value="F:phosphorelay response regulator activity"/>
    <property type="evidence" value="ECO:0007669"/>
    <property type="project" value="TreeGrafter"/>
</dbReference>
<dbReference type="GO" id="GO:0032993">
    <property type="term" value="C:protein-DNA complex"/>
    <property type="evidence" value="ECO:0007669"/>
    <property type="project" value="TreeGrafter"/>
</dbReference>
<proteinExistence type="predicted"/>
<keyword evidence="3" id="KW-0902">Two-component regulatory system</keyword>
<keyword evidence="2" id="KW-0597">Phosphoprotein</keyword>
<dbReference type="FunFam" id="1.10.10.10:FF:000018">
    <property type="entry name" value="DNA-binding response regulator ResD"/>
    <property type="match status" value="1"/>
</dbReference>
<organism evidence="9 10">
    <name type="scientific">Paenibacillus swuensis</name>
    <dbReference type="NCBI Taxonomy" id="1178515"/>
    <lineage>
        <taxon>Bacteria</taxon>
        <taxon>Bacillati</taxon>
        <taxon>Bacillota</taxon>
        <taxon>Bacilli</taxon>
        <taxon>Bacillales</taxon>
        <taxon>Paenibacillaceae</taxon>
        <taxon>Paenibacillus</taxon>
    </lineage>
</organism>
<feature type="domain" description="OmpR/PhoB-type" evidence="8">
    <location>
        <begin position="166"/>
        <end position="265"/>
    </location>
</feature>
<dbReference type="GO" id="GO:0005829">
    <property type="term" value="C:cytosol"/>
    <property type="evidence" value="ECO:0007669"/>
    <property type="project" value="TreeGrafter"/>
</dbReference>
<dbReference type="KEGG" id="pswu:SY83_10170"/>
<dbReference type="PANTHER" id="PTHR48111">
    <property type="entry name" value="REGULATOR OF RPOS"/>
    <property type="match status" value="1"/>
</dbReference>
<evidence type="ECO:0000256" key="2">
    <source>
        <dbReference type="ARBA" id="ARBA00022553"/>
    </source>
</evidence>
<dbReference type="AlphaFoldDB" id="A0A172TP94"/>
<comment type="subcellular location">
    <subcellularLocation>
        <location evidence="1">Cytoplasm</location>
    </subcellularLocation>
</comment>
<dbReference type="Proteomes" id="UP000076927">
    <property type="component" value="Chromosome"/>
</dbReference>
<dbReference type="InterPro" id="IPR036388">
    <property type="entry name" value="WH-like_DNA-bd_sf"/>
</dbReference>
<feature type="DNA-binding region" description="OmpR/PhoB-type" evidence="7">
    <location>
        <begin position="166"/>
        <end position="265"/>
    </location>
</feature>